<gene>
    <name evidence="1" type="ORF">BO85DRAFT_447748</name>
</gene>
<evidence type="ECO:0000313" key="2">
    <source>
        <dbReference type="Proteomes" id="UP000249526"/>
    </source>
</evidence>
<reference evidence="1 2" key="1">
    <citation type="submission" date="2018-02" db="EMBL/GenBank/DDBJ databases">
        <title>The genomes of Aspergillus section Nigri reveals drivers in fungal speciation.</title>
        <authorList>
            <consortium name="DOE Joint Genome Institute"/>
            <person name="Vesth T.C."/>
            <person name="Nybo J."/>
            <person name="Theobald S."/>
            <person name="Brandl J."/>
            <person name="Frisvad J.C."/>
            <person name="Nielsen K.F."/>
            <person name="Lyhne E.K."/>
            <person name="Kogle M.E."/>
            <person name="Kuo A."/>
            <person name="Riley R."/>
            <person name="Clum A."/>
            <person name="Nolan M."/>
            <person name="Lipzen A."/>
            <person name="Salamov A."/>
            <person name="Henrissat B."/>
            <person name="Wiebenga A."/>
            <person name="De vries R.P."/>
            <person name="Grigoriev I.V."/>
            <person name="Mortensen U.H."/>
            <person name="Andersen M.R."/>
            <person name="Baker S.E."/>
        </authorList>
    </citation>
    <scope>NUCLEOTIDE SEQUENCE [LARGE SCALE GENOMIC DNA]</scope>
    <source>
        <strain evidence="1 2">CBS 112811</strain>
    </source>
</reference>
<protein>
    <submittedName>
        <fullName evidence="1">Uncharacterized protein</fullName>
    </submittedName>
</protein>
<proteinExistence type="predicted"/>
<dbReference type="RefSeq" id="XP_025517803.1">
    <property type="nucleotide sequence ID" value="XM_025659781.1"/>
</dbReference>
<dbReference type="GeneID" id="37163183"/>
<organism evidence="1 2">
    <name type="scientific">Aspergillus piperis CBS 112811</name>
    <dbReference type="NCBI Taxonomy" id="1448313"/>
    <lineage>
        <taxon>Eukaryota</taxon>
        <taxon>Fungi</taxon>
        <taxon>Dikarya</taxon>
        <taxon>Ascomycota</taxon>
        <taxon>Pezizomycotina</taxon>
        <taxon>Eurotiomycetes</taxon>
        <taxon>Eurotiomycetidae</taxon>
        <taxon>Eurotiales</taxon>
        <taxon>Aspergillaceae</taxon>
        <taxon>Aspergillus</taxon>
        <taxon>Aspergillus subgen. Circumdati</taxon>
    </lineage>
</organism>
<accession>A0A8G1R742</accession>
<keyword evidence="2" id="KW-1185">Reference proteome</keyword>
<sequence length="191" mass="21690">MALHSQTRHPARGLFERNVTTGLRGHYLSVLENLGSMFPSLCFGPNICPHNVLIVRKISQYDGFGTVTAILLNRRRQRKIHTAGGRDRSADDVRSRLVIPKFLHISIGDSKQARLIKPTTDSTQFADSRNVAWLPERSFCILLSIVWFIKNPCFFCFRSTTGNQDALRVYARSQPARIMKLIEVVLSIHPM</sequence>
<dbReference type="EMBL" id="KZ825058">
    <property type="protein sequence ID" value="RAH59881.1"/>
    <property type="molecule type" value="Genomic_DNA"/>
</dbReference>
<dbReference type="AlphaFoldDB" id="A0A8G1R742"/>
<evidence type="ECO:0000313" key="1">
    <source>
        <dbReference type="EMBL" id="RAH59881.1"/>
    </source>
</evidence>
<dbReference type="Proteomes" id="UP000249526">
    <property type="component" value="Unassembled WGS sequence"/>
</dbReference>
<name>A0A8G1R742_9EURO</name>